<evidence type="ECO:0000313" key="3">
    <source>
        <dbReference type="EMBL" id="PQM35231.1"/>
    </source>
</evidence>
<comment type="caution">
    <text evidence="3">The sequence shown here is derived from an EMBL/GenBank/DDBJ whole genome shotgun (WGS) entry which is preliminary data.</text>
</comment>
<feature type="compositionally biased region" description="Basic and acidic residues" evidence="1">
    <location>
        <begin position="113"/>
        <end position="128"/>
    </location>
</feature>
<dbReference type="Proteomes" id="UP000250321">
    <property type="component" value="Unassembled WGS sequence"/>
</dbReference>
<protein>
    <submittedName>
        <fullName evidence="3">Reverse transcriptase</fullName>
    </submittedName>
</protein>
<reference evidence="3 4" key="1">
    <citation type="submission" date="2018-02" db="EMBL/GenBank/DDBJ databases">
        <title>Draft genome of wild Prunus yedoensis var. nudiflora.</title>
        <authorList>
            <person name="Baek S."/>
            <person name="Kim J.-H."/>
            <person name="Choi K."/>
            <person name="Kim G.-B."/>
            <person name="Cho A."/>
            <person name="Jang H."/>
            <person name="Shin C.-H."/>
            <person name="Yu H.-J."/>
            <person name="Mun J.-H."/>
        </authorList>
    </citation>
    <scope>NUCLEOTIDE SEQUENCE [LARGE SCALE GENOMIC DNA]</scope>
    <source>
        <strain evidence="4">cv. Jeju island</strain>
        <tissue evidence="3">Leaf</tissue>
    </source>
</reference>
<evidence type="ECO:0000256" key="1">
    <source>
        <dbReference type="SAM" id="MobiDB-lite"/>
    </source>
</evidence>
<feature type="domain" description="Zinc knuckle CX2CX4HX4C" evidence="2">
    <location>
        <begin position="31"/>
        <end position="56"/>
    </location>
</feature>
<proteinExistence type="predicted"/>
<evidence type="ECO:0000313" key="4">
    <source>
        <dbReference type="Proteomes" id="UP000250321"/>
    </source>
</evidence>
<dbReference type="AlphaFoldDB" id="A0A314UD28"/>
<keyword evidence="3" id="KW-0808">Transferase</keyword>
<sequence>MRGFLHMRVQLDTSRPLQRGFWLPSHKSALSWVKFRYEGLHRFCQRCYRLGHVDKNESMCNHPLCPVVENDGTEFGAWMGTDFVSWSHSSLFCASCKVVSTGGARDIPMGSENGHDGDRIVKRHSREG</sequence>
<dbReference type="GO" id="GO:0003964">
    <property type="term" value="F:RNA-directed DNA polymerase activity"/>
    <property type="evidence" value="ECO:0007669"/>
    <property type="project" value="UniProtKB-KW"/>
</dbReference>
<keyword evidence="3" id="KW-0695">RNA-directed DNA polymerase</keyword>
<accession>A0A314UD28</accession>
<keyword evidence="3" id="KW-0548">Nucleotidyltransferase</keyword>
<name>A0A314UD28_PRUYE</name>
<dbReference type="EMBL" id="PJQY01003701">
    <property type="protein sequence ID" value="PQM35231.1"/>
    <property type="molecule type" value="Genomic_DNA"/>
</dbReference>
<feature type="region of interest" description="Disordered" evidence="1">
    <location>
        <begin position="107"/>
        <end position="128"/>
    </location>
</feature>
<evidence type="ECO:0000259" key="2">
    <source>
        <dbReference type="Pfam" id="PF14392"/>
    </source>
</evidence>
<keyword evidence="4" id="KW-1185">Reference proteome</keyword>
<dbReference type="InterPro" id="IPR025836">
    <property type="entry name" value="Zn_knuckle_CX2CX4HX4C"/>
</dbReference>
<organism evidence="3 4">
    <name type="scientific">Prunus yedoensis var. nudiflora</name>
    <dbReference type="NCBI Taxonomy" id="2094558"/>
    <lineage>
        <taxon>Eukaryota</taxon>
        <taxon>Viridiplantae</taxon>
        <taxon>Streptophyta</taxon>
        <taxon>Embryophyta</taxon>
        <taxon>Tracheophyta</taxon>
        <taxon>Spermatophyta</taxon>
        <taxon>Magnoliopsida</taxon>
        <taxon>eudicotyledons</taxon>
        <taxon>Gunneridae</taxon>
        <taxon>Pentapetalae</taxon>
        <taxon>rosids</taxon>
        <taxon>fabids</taxon>
        <taxon>Rosales</taxon>
        <taxon>Rosaceae</taxon>
        <taxon>Amygdaloideae</taxon>
        <taxon>Amygdaleae</taxon>
        <taxon>Prunus</taxon>
    </lineage>
</organism>
<dbReference type="OrthoDB" id="1707487at2759"/>
<dbReference type="Pfam" id="PF14392">
    <property type="entry name" value="zf-CCHC_4"/>
    <property type="match status" value="1"/>
</dbReference>
<gene>
    <name evidence="3" type="ORF">Pyn_11929</name>
</gene>